<reference evidence="1" key="2">
    <citation type="submission" date="2021-02" db="EMBL/GenBank/DDBJ databases">
        <authorList>
            <person name="Kimball J.A."/>
            <person name="Haas M.W."/>
            <person name="Macchietto M."/>
            <person name="Kono T."/>
            <person name="Duquette J."/>
            <person name="Shao M."/>
        </authorList>
    </citation>
    <scope>NUCLEOTIDE SEQUENCE</scope>
    <source>
        <tissue evidence="1">Fresh leaf tissue</tissue>
    </source>
</reference>
<name>A0A8J5VYS3_ZIZPA</name>
<sequence length="255" mass="27322">MMETRSWGEACVQGKWSLGPPWPYGGGLEEFIGLKECGLVVSCAERSIGLEEKRKPNGKIGGADGKGVAPGVKVGRKASKVLKKKCPPVAVRQSARIKRDGIPIPVKGVDNNVLGKIACDVGIVLGRLESDVDAHISTLKAKELAQGVDVQCGCGRPWTLQFRRSFSPEEGVLWNELMDMCVGVSLSIEGDEIVWELDKKGFSSKSLYQWMSFRGEEVGSGANVGGGGSVLCLAACNNRPNSKGGPREKHQRSVI</sequence>
<organism evidence="1 2">
    <name type="scientific">Zizania palustris</name>
    <name type="common">Northern wild rice</name>
    <dbReference type="NCBI Taxonomy" id="103762"/>
    <lineage>
        <taxon>Eukaryota</taxon>
        <taxon>Viridiplantae</taxon>
        <taxon>Streptophyta</taxon>
        <taxon>Embryophyta</taxon>
        <taxon>Tracheophyta</taxon>
        <taxon>Spermatophyta</taxon>
        <taxon>Magnoliopsida</taxon>
        <taxon>Liliopsida</taxon>
        <taxon>Poales</taxon>
        <taxon>Poaceae</taxon>
        <taxon>BOP clade</taxon>
        <taxon>Oryzoideae</taxon>
        <taxon>Oryzeae</taxon>
        <taxon>Zizaniinae</taxon>
        <taxon>Zizania</taxon>
    </lineage>
</organism>
<evidence type="ECO:0000313" key="2">
    <source>
        <dbReference type="Proteomes" id="UP000729402"/>
    </source>
</evidence>
<proteinExistence type="predicted"/>
<comment type="caution">
    <text evidence="1">The sequence shown here is derived from an EMBL/GenBank/DDBJ whole genome shotgun (WGS) entry which is preliminary data.</text>
</comment>
<dbReference type="Proteomes" id="UP000729402">
    <property type="component" value="Unassembled WGS sequence"/>
</dbReference>
<reference evidence="1" key="1">
    <citation type="journal article" date="2021" name="bioRxiv">
        <title>Whole Genome Assembly and Annotation of Northern Wild Rice, Zizania palustris L., Supports a Whole Genome Duplication in the Zizania Genus.</title>
        <authorList>
            <person name="Haas M."/>
            <person name="Kono T."/>
            <person name="Macchietto M."/>
            <person name="Millas R."/>
            <person name="McGilp L."/>
            <person name="Shao M."/>
            <person name="Duquette J."/>
            <person name="Hirsch C.N."/>
            <person name="Kimball J."/>
        </authorList>
    </citation>
    <scope>NUCLEOTIDE SEQUENCE</scope>
    <source>
        <tissue evidence="1">Fresh leaf tissue</tissue>
    </source>
</reference>
<keyword evidence="2" id="KW-1185">Reference proteome</keyword>
<dbReference type="EMBL" id="JAAALK010000285">
    <property type="protein sequence ID" value="KAG8064924.1"/>
    <property type="molecule type" value="Genomic_DNA"/>
</dbReference>
<evidence type="ECO:0000313" key="1">
    <source>
        <dbReference type="EMBL" id="KAG8064924.1"/>
    </source>
</evidence>
<dbReference type="AlphaFoldDB" id="A0A8J5VYS3"/>
<protein>
    <submittedName>
        <fullName evidence="1">Uncharacterized protein</fullName>
    </submittedName>
</protein>
<accession>A0A8J5VYS3</accession>
<gene>
    <name evidence="1" type="ORF">GUJ93_ZPchr0004g39432</name>
</gene>